<keyword evidence="8" id="KW-0800">Toxin</keyword>
<comment type="caution">
    <text evidence="10">The sequence shown here is derived from an EMBL/GenBank/DDBJ whole genome shotgun (WGS) entry which is preliminary data.</text>
</comment>
<dbReference type="InterPro" id="IPR029060">
    <property type="entry name" value="PIN-like_dom_sf"/>
</dbReference>
<dbReference type="GO" id="GO:0000287">
    <property type="term" value="F:magnesium ion binding"/>
    <property type="evidence" value="ECO:0007669"/>
    <property type="project" value="UniProtKB-UniRule"/>
</dbReference>
<feature type="binding site" evidence="8">
    <location>
        <position position="107"/>
    </location>
    <ligand>
        <name>Mg(2+)</name>
        <dbReference type="ChEBI" id="CHEBI:18420"/>
    </ligand>
</feature>
<evidence type="ECO:0000259" key="9">
    <source>
        <dbReference type="Pfam" id="PF01850"/>
    </source>
</evidence>
<dbReference type="Pfam" id="PF01850">
    <property type="entry name" value="PIN"/>
    <property type="match status" value="1"/>
</dbReference>
<organism evidence="10 11">
    <name type="scientific">Tectimicrobiota bacterium</name>
    <dbReference type="NCBI Taxonomy" id="2528274"/>
    <lineage>
        <taxon>Bacteria</taxon>
        <taxon>Pseudomonadati</taxon>
        <taxon>Nitrospinota/Tectimicrobiota group</taxon>
        <taxon>Candidatus Tectimicrobiota</taxon>
    </lineage>
</organism>
<dbReference type="InterPro" id="IPR050556">
    <property type="entry name" value="Type_II_TA_system_RNase"/>
</dbReference>
<dbReference type="EC" id="3.1.-.-" evidence="8"/>
<dbReference type="SUPFAM" id="SSF88723">
    <property type="entry name" value="PIN domain-like"/>
    <property type="match status" value="1"/>
</dbReference>
<dbReference type="EMBL" id="JACPUR010000040">
    <property type="protein sequence ID" value="MBI3129361.1"/>
    <property type="molecule type" value="Genomic_DNA"/>
</dbReference>
<reference evidence="10" key="1">
    <citation type="submission" date="2020-07" db="EMBL/GenBank/DDBJ databases">
        <title>Huge and variable diversity of episymbiotic CPR bacteria and DPANN archaea in groundwater ecosystems.</title>
        <authorList>
            <person name="He C.Y."/>
            <person name="Keren R."/>
            <person name="Whittaker M."/>
            <person name="Farag I.F."/>
            <person name="Doudna J."/>
            <person name="Cate J.H.D."/>
            <person name="Banfield J.F."/>
        </authorList>
    </citation>
    <scope>NUCLEOTIDE SEQUENCE</scope>
    <source>
        <strain evidence="10">NC_groundwater_763_Ag_S-0.2um_68_21</strain>
    </source>
</reference>
<comment type="function">
    <text evidence="8">Toxic component of a toxin-antitoxin (TA) system. An RNase.</text>
</comment>
<evidence type="ECO:0000256" key="2">
    <source>
        <dbReference type="ARBA" id="ARBA00022649"/>
    </source>
</evidence>
<keyword evidence="3 8" id="KW-0540">Nuclease</keyword>
<dbReference type="PANTHER" id="PTHR33653">
    <property type="entry name" value="RIBONUCLEASE VAPC2"/>
    <property type="match status" value="1"/>
</dbReference>
<dbReference type="HAMAP" id="MF_00265">
    <property type="entry name" value="VapC_Nob1"/>
    <property type="match status" value="1"/>
</dbReference>
<name>A0A932I115_UNCTE</name>
<evidence type="ECO:0000256" key="4">
    <source>
        <dbReference type="ARBA" id="ARBA00022723"/>
    </source>
</evidence>
<keyword evidence="2 8" id="KW-1277">Toxin-antitoxin system</keyword>
<evidence type="ECO:0000256" key="3">
    <source>
        <dbReference type="ARBA" id="ARBA00022722"/>
    </source>
</evidence>
<proteinExistence type="inferred from homology"/>
<feature type="binding site" evidence="8">
    <location>
        <position position="6"/>
    </location>
    <ligand>
        <name>Mg(2+)</name>
        <dbReference type="ChEBI" id="CHEBI:18420"/>
    </ligand>
</feature>
<dbReference type="Proteomes" id="UP000782312">
    <property type="component" value="Unassembled WGS sequence"/>
</dbReference>
<dbReference type="Gene3D" id="3.40.50.1010">
    <property type="entry name" value="5'-nuclease"/>
    <property type="match status" value="1"/>
</dbReference>
<evidence type="ECO:0000256" key="6">
    <source>
        <dbReference type="ARBA" id="ARBA00022842"/>
    </source>
</evidence>
<dbReference type="GO" id="GO:0004540">
    <property type="term" value="F:RNA nuclease activity"/>
    <property type="evidence" value="ECO:0007669"/>
    <property type="project" value="InterPro"/>
</dbReference>
<gene>
    <name evidence="8" type="primary">vapC</name>
    <name evidence="10" type="ORF">HYZ11_17260</name>
</gene>
<feature type="domain" description="PIN" evidence="9">
    <location>
        <begin position="4"/>
        <end position="131"/>
    </location>
</feature>
<dbReference type="InterPro" id="IPR002716">
    <property type="entry name" value="PIN_dom"/>
</dbReference>
<dbReference type="AlphaFoldDB" id="A0A932I115"/>
<keyword evidence="5 8" id="KW-0378">Hydrolase</keyword>
<dbReference type="GO" id="GO:0016787">
    <property type="term" value="F:hydrolase activity"/>
    <property type="evidence" value="ECO:0007669"/>
    <property type="project" value="UniProtKB-KW"/>
</dbReference>
<sequence length="142" mass="16164">MPFLLDTSALSELVEKKDQVVRQAKERLQAALERGEDVYVSAPALYETLRGLLHIDATEEVQFLEDFAQVLGVQELSWADWRRGAEIWADLRRRGHPLSKEDRIDFDVLLGALAISLEATVVTQNIRHFEAIGVPVQPWNAW</sequence>
<keyword evidence="6 8" id="KW-0460">Magnesium</keyword>
<evidence type="ECO:0000256" key="5">
    <source>
        <dbReference type="ARBA" id="ARBA00022801"/>
    </source>
</evidence>
<comment type="similarity">
    <text evidence="7 8">Belongs to the PINc/VapC protein family.</text>
</comment>
<dbReference type="GO" id="GO:0090729">
    <property type="term" value="F:toxin activity"/>
    <property type="evidence" value="ECO:0007669"/>
    <property type="project" value="UniProtKB-KW"/>
</dbReference>
<accession>A0A932I115</accession>
<comment type="cofactor">
    <cofactor evidence="1 8">
        <name>Mg(2+)</name>
        <dbReference type="ChEBI" id="CHEBI:18420"/>
    </cofactor>
</comment>
<evidence type="ECO:0000256" key="8">
    <source>
        <dbReference type="HAMAP-Rule" id="MF_00265"/>
    </source>
</evidence>
<protein>
    <recommendedName>
        <fullName evidence="8">Ribonuclease VapC</fullName>
        <shortName evidence="8">RNase VapC</shortName>
        <ecNumber evidence="8">3.1.-.-</ecNumber>
    </recommendedName>
    <alternativeName>
        <fullName evidence="8">Toxin VapC</fullName>
    </alternativeName>
</protein>
<dbReference type="InterPro" id="IPR022907">
    <property type="entry name" value="VapC_family"/>
</dbReference>
<evidence type="ECO:0000256" key="1">
    <source>
        <dbReference type="ARBA" id="ARBA00001946"/>
    </source>
</evidence>
<dbReference type="PANTHER" id="PTHR33653:SF1">
    <property type="entry name" value="RIBONUCLEASE VAPC2"/>
    <property type="match status" value="1"/>
</dbReference>
<evidence type="ECO:0000313" key="11">
    <source>
        <dbReference type="Proteomes" id="UP000782312"/>
    </source>
</evidence>
<evidence type="ECO:0000256" key="7">
    <source>
        <dbReference type="ARBA" id="ARBA00038093"/>
    </source>
</evidence>
<keyword evidence="4 8" id="KW-0479">Metal-binding</keyword>
<evidence type="ECO:0000313" key="10">
    <source>
        <dbReference type="EMBL" id="MBI3129361.1"/>
    </source>
</evidence>